<evidence type="ECO:0000313" key="4">
    <source>
        <dbReference type="Proteomes" id="UP000325440"/>
    </source>
</evidence>
<proteinExistence type="predicted"/>
<gene>
    <name evidence="3" type="ORF">CINCED_3A001880</name>
</gene>
<feature type="chain" id="PRO_5022690732" evidence="2">
    <location>
        <begin position="23"/>
        <end position="156"/>
    </location>
</feature>
<sequence>MVSARILISMVVIISLAQFIYCQGTPPKPKTSPVKSTTPVKAAAAPKVTTPPLVEKKPSAKAAEEKTGAKPEENTQEKVEEEEEEEEAGLEPNSLVPEEKPGVIKRIWNYISFWNPFKIIINPFITVYRMIRGSRADKNKMEPEEYVPKFSSKKRP</sequence>
<keyword evidence="2" id="KW-0732">Signal</keyword>
<evidence type="ECO:0000256" key="1">
    <source>
        <dbReference type="SAM" id="MobiDB-lite"/>
    </source>
</evidence>
<feature type="compositionally biased region" description="Low complexity" evidence="1">
    <location>
        <begin position="31"/>
        <end position="52"/>
    </location>
</feature>
<feature type="signal peptide" evidence="2">
    <location>
        <begin position="1"/>
        <end position="22"/>
    </location>
</feature>
<name>A0A5E4M0D9_9HEMI</name>
<evidence type="ECO:0000313" key="3">
    <source>
        <dbReference type="EMBL" id="VVC24232.1"/>
    </source>
</evidence>
<feature type="region of interest" description="Disordered" evidence="1">
    <location>
        <begin position="27"/>
        <end position="96"/>
    </location>
</feature>
<protein>
    <submittedName>
        <fullName evidence="3">Uncharacterized protein</fullName>
    </submittedName>
</protein>
<feature type="compositionally biased region" description="Acidic residues" evidence="1">
    <location>
        <begin position="79"/>
        <end position="89"/>
    </location>
</feature>
<reference evidence="3 4" key="1">
    <citation type="submission" date="2019-08" db="EMBL/GenBank/DDBJ databases">
        <authorList>
            <person name="Alioto T."/>
            <person name="Alioto T."/>
            <person name="Gomez Garrido J."/>
        </authorList>
    </citation>
    <scope>NUCLEOTIDE SEQUENCE [LARGE SCALE GENOMIC DNA]</scope>
</reference>
<keyword evidence="4" id="KW-1185">Reference proteome</keyword>
<organism evidence="3 4">
    <name type="scientific">Cinara cedri</name>
    <dbReference type="NCBI Taxonomy" id="506608"/>
    <lineage>
        <taxon>Eukaryota</taxon>
        <taxon>Metazoa</taxon>
        <taxon>Ecdysozoa</taxon>
        <taxon>Arthropoda</taxon>
        <taxon>Hexapoda</taxon>
        <taxon>Insecta</taxon>
        <taxon>Pterygota</taxon>
        <taxon>Neoptera</taxon>
        <taxon>Paraneoptera</taxon>
        <taxon>Hemiptera</taxon>
        <taxon>Sternorrhyncha</taxon>
        <taxon>Aphidomorpha</taxon>
        <taxon>Aphidoidea</taxon>
        <taxon>Aphididae</taxon>
        <taxon>Lachninae</taxon>
        <taxon>Cinara</taxon>
    </lineage>
</organism>
<feature type="region of interest" description="Disordered" evidence="1">
    <location>
        <begin position="137"/>
        <end position="156"/>
    </location>
</feature>
<dbReference type="AlphaFoldDB" id="A0A5E4M0D9"/>
<feature type="compositionally biased region" description="Basic and acidic residues" evidence="1">
    <location>
        <begin position="137"/>
        <end position="147"/>
    </location>
</feature>
<dbReference type="EMBL" id="CABPRJ010000001">
    <property type="protein sequence ID" value="VVC24232.1"/>
    <property type="molecule type" value="Genomic_DNA"/>
</dbReference>
<accession>A0A5E4M0D9</accession>
<feature type="compositionally biased region" description="Basic and acidic residues" evidence="1">
    <location>
        <begin position="54"/>
        <end position="78"/>
    </location>
</feature>
<dbReference type="Proteomes" id="UP000325440">
    <property type="component" value="Unassembled WGS sequence"/>
</dbReference>
<evidence type="ECO:0000256" key="2">
    <source>
        <dbReference type="SAM" id="SignalP"/>
    </source>
</evidence>